<name>A0A2S7KSN1_9FLAO</name>
<comment type="caution">
    <text evidence="1">The sequence shown here is derived from an EMBL/GenBank/DDBJ whole genome shotgun (WGS) entry which is preliminary data.</text>
</comment>
<dbReference type="OrthoDB" id="9815940at2"/>
<dbReference type="InterPro" id="IPR011048">
    <property type="entry name" value="Haem_d1_sf"/>
</dbReference>
<dbReference type="PANTHER" id="PTHR38787">
    <property type="entry name" value="REGULATORY P DOMAIN-CONTAINING PROTEIN"/>
    <property type="match status" value="1"/>
</dbReference>
<sequence length="410" mass="45386">MKRIVWLFALISVCLACSDDEDILDNAIVVEEEEEVEEDPVNFSLPCIDGFAGDYPCLNYGLIAQVPISTFNSDTGNDCWGWTDPDTGKEYALMGLRNGTGFVDISSPDLPVYLGKLPTATVPSGWRDIKVYGNHAFIVSEAPDHGMQVFDLTRLRNAETNSTFEADAVYTEFGNAHNIVINESTSFAYVVGSQTFNGGPHFIDISDPINPQPAGGYDMDDYSHDAQVVTYSGPDAEHLGKEIFIGSNTNEVVIVDITDKENPLQLSSISYPQLGYTHQGWFSNDQQYFLLGDELDEIEFGINSRTLVFDLADLDNPEIHTEYLGSTSAIDHNGYVRGNRFYQANYTAGMREIDLSGLSGGNLEETGFFDTYPEDNNPTFRGTWSVYPFFGSGNIILSNIGEGLFIIRRQ</sequence>
<gene>
    <name evidence="1" type="ORF">BST85_12555</name>
</gene>
<proteinExistence type="predicted"/>
<accession>A0A2S7KSN1</accession>
<protein>
    <submittedName>
        <fullName evidence="1">Regulator</fullName>
    </submittedName>
</protein>
<dbReference type="EMBL" id="MQUB01000001">
    <property type="protein sequence ID" value="PQB05635.1"/>
    <property type="molecule type" value="Genomic_DNA"/>
</dbReference>
<evidence type="ECO:0000313" key="2">
    <source>
        <dbReference type="Proteomes" id="UP000239800"/>
    </source>
</evidence>
<evidence type="ECO:0000313" key="1">
    <source>
        <dbReference type="EMBL" id="PQB05635.1"/>
    </source>
</evidence>
<dbReference type="RefSeq" id="WP_104813579.1">
    <property type="nucleotide sequence ID" value="NZ_MQUB01000001.1"/>
</dbReference>
<reference evidence="1 2" key="1">
    <citation type="submission" date="2016-11" db="EMBL/GenBank/DDBJ databases">
        <title>Trade-off between light-utilization and light-protection in marine flavobacteria.</title>
        <authorList>
            <person name="Kumagai Y."/>
        </authorList>
    </citation>
    <scope>NUCLEOTIDE SEQUENCE [LARGE SCALE GENOMIC DNA]</scope>
    <source>
        <strain evidence="1 2">NBRC 107741</strain>
    </source>
</reference>
<keyword evidence="2" id="KW-1185">Reference proteome</keyword>
<dbReference type="InterPro" id="IPR027589">
    <property type="entry name" value="Choice_anch_B"/>
</dbReference>
<dbReference type="InterPro" id="IPR013211">
    <property type="entry name" value="LVIVD"/>
</dbReference>
<organism evidence="1 2">
    <name type="scientific">Aureitalea marina</name>
    <dbReference type="NCBI Taxonomy" id="930804"/>
    <lineage>
        <taxon>Bacteria</taxon>
        <taxon>Pseudomonadati</taxon>
        <taxon>Bacteroidota</taxon>
        <taxon>Flavobacteriia</taxon>
        <taxon>Flavobacteriales</taxon>
        <taxon>Flavobacteriaceae</taxon>
        <taxon>Aureitalea</taxon>
    </lineage>
</organism>
<dbReference type="SUPFAM" id="SSF51004">
    <property type="entry name" value="C-terminal (heme d1) domain of cytochrome cd1-nitrite reductase"/>
    <property type="match status" value="1"/>
</dbReference>
<dbReference type="PANTHER" id="PTHR38787:SF3">
    <property type="entry name" value="REGULATORY P DOMAIN-CONTAINING PROTEIN"/>
    <property type="match status" value="1"/>
</dbReference>
<dbReference type="Proteomes" id="UP000239800">
    <property type="component" value="Unassembled WGS sequence"/>
</dbReference>
<dbReference type="NCBIfam" id="TIGR04312">
    <property type="entry name" value="choice_anch_B"/>
    <property type="match status" value="1"/>
</dbReference>
<dbReference type="AlphaFoldDB" id="A0A2S7KSN1"/>
<dbReference type="Pfam" id="PF08309">
    <property type="entry name" value="LVIVD"/>
    <property type="match status" value="1"/>
</dbReference>
<dbReference type="GO" id="GO:0005576">
    <property type="term" value="C:extracellular region"/>
    <property type="evidence" value="ECO:0007669"/>
    <property type="project" value="TreeGrafter"/>
</dbReference>